<dbReference type="AlphaFoldDB" id="A0A0N1N3N9"/>
<dbReference type="CDD" id="cd02042">
    <property type="entry name" value="ParAB_family"/>
    <property type="match status" value="1"/>
</dbReference>
<evidence type="ECO:0000313" key="2">
    <source>
        <dbReference type="Proteomes" id="UP000037822"/>
    </source>
</evidence>
<sequence length="224" mass="23778">MPVIVVANPKGGAGKSTMSLVLGTTLASQGATVAMIDCDPNRPIVDWSAGPSKSTAHVIGDVTESSVISVIQEQSKIRQFVIVDLEGTASRLVSRAIARASLVLIPLQGSAVDARQAGRAVGLIREEEELIERKIPFRLVFTRTSAAIATKIDRKIINSLGEAGIPSLKTHLHERSAYKAMFVDKVTLDELDPANVNGLEAAKENALKLAFELISIVTSAKEAA</sequence>
<dbReference type="InterPro" id="IPR009744">
    <property type="entry name" value="VirC1"/>
</dbReference>
<keyword evidence="2" id="KW-1185">Reference proteome</keyword>
<dbReference type="InterPro" id="IPR027417">
    <property type="entry name" value="P-loop_NTPase"/>
</dbReference>
<dbReference type="PANTHER" id="PTHR13696:SF96">
    <property type="entry name" value="COBQ_COBB_MIND_PARA NUCLEOTIDE BINDING DOMAIN-CONTAINING PROTEIN"/>
    <property type="match status" value="1"/>
</dbReference>
<dbReference type="SUPFAM" id="SSF52540">
    <property type="entry name" value="P-loop containing nucleoside triphosphate hydrolases"/>
    <property type="match status" value="1"/>
</dbReference>
<protein>
    <submittedName>
        <fullName evidence="1">ATPase</fullName>
    </submittedName>
</protein>
<dbReference type="InterPro" id="IPR050678">
    <property type="entry name" value="DNA_Partitioning_ATPase"/>
</dbReference>
<dbReference type="RefSeq" id="WP_054207071.1">
    <property type="nucleotide sequence ID" value="NZ_LGSZ01000008.1"/>
</dbReference>
<dbReference type="Proteomes" id="UP000037822">
    <property type="component" value="Unassembled WGS sequence"/>
</dbReference>
<dbReference type="PATRIC" id="fig|1526658.3.peg.3573"/>
<evidence type="ECO:0000313" key="1">
    <source>
        <dbReference type="EMBL" id="KPH83083.1"/>
    </source>
</evidence>
<dbReference type="PIRSF" id="PIRSF009320">
    <property type="entry name" value="Nuc_binding_HP_1000"/>
    <property type="match status" value="1"/>
</dbReference>
<gene>
    <name evidence="1" type="ORF">AE618_00315</name>
</gene>
<name>A0A0N1N3N9_9HYPH</name>
<reference evidence="1 2" key="1">
    <citation type="submission" date="2015-07" db="EMBL/GenBank/DDBJ databases">
        <title>Whole genome sequencing of Bosea vaviloviae isolated from cave pool.</title>
        <authorList>
            <person name="Tan N.E.H."/>
            <person name="Lee Y.P."/>
            <person name="Gan H.M."/>
            <person name="Barton H."/>
            <person name="Savka M.A."/>
        </authorList>
    </citation>
    <scope>NUCLEOTIDE SEQUENCE [LARGE SCALE GENOMIC DNA]</scope>
    <source>
        <strain evidence="1 2">SD260</strain>
    </source>
</reference>
<dbReference type="Gene3D" id="3.40.50.300">
    <property type="entry name" value="P-loop containing nucleotide triphosphate hydrolases"/>
    <property type="match status" value="1"/>
</dbReference>
<dbReference type="Pfam" id="PF07015">
    <property type="entry name" value="VirC1"/>
    <property type="match status" value="1"/>
</dbReference>
<accession>A0A0N1N3N9</accession>
<proteinExistence type="predicted"/>
<organism evidence="1 2">
    <name type="scientific">Bosea vaviloviae</name>
    <dbReference type="NCBI Taxonomy" id="1526658"/>
    <lineage>
        <taxon>Bacteria</taxon>
        <taxon>Pseudomonadati</taxon>
        <taxon>Pseudomonadota</taxon>
        <taxon>Alphaproteobacteria</taxon>
        <taxon>Hyphomicrobiales</taxon>
        <taxon>Boseaceae</taxon>
        <taxon>Bosea</taxon>
    </lineage>
</organism>
<dbReference type="PANTHER" id="PTHR13696">
    <property type="entry name" value="P-LOOP CONTAINING NUCLEOSIDE TRIPHOSPHATE HYDROLASE"/>
    <property type="match status" value="1"/>
</dbReference>
<dbReference type="OrthoDB" id="9804460at2"/>
<dbReference type="EMBL" id="LGSZ01000008">
    <property type="protein sequence ID" value="KPH83083.1"/>
    <property type="molecule type" value="Genomic_DNA"/>
</dbReference>
<comment type="caution">
    <text evidence="1">The sequence shown here is derived from an EMBL/GenBank/DDBJ whole genome shotgun (WGS) entry which is preliminary data.</text>
</comment>